<dbReference type="SUPFAM" id="SSF53098">
    <property type="entry name" value="Ribonuclease H-like"/>
    <property type="match status" value="1"/>
</dbReference>
<name>A0A2R5G274_9STRA</name>
<feature type="compositionally biased region" description="Basic residues" evidence="14">
    <location>
        <begin position="283"/>
        <end position="297"/>
    </location>
</feature>
<organism evidence="16 17">
    <name type="scientific">Hondaea fermentalgiana</name>
    <dbReference type="NCBI Taxonomy" id="2315210"/>
    <lineage>
        <taxon>Eukaryota</taxon>
        <taxon>Sar</taxon>
        <taxon>Stramenopiles</taxon>
        <taxon>Bigyra</taxon>
        <taxon>Labyrinthulomycetes</taxon>
        <taxon>Thraustochytrida</taxon>
        <taxon>Thraustochytriidae</taxon>
        <taxon>Hondaea</taxon>
    </lineage>
</organism>
<dbReference type="GO" id="GO:0046872">
    <property type="term" value="F:metal ion binding"/>
    <property type="evidence" value="ECO:0007669"/>
    <property type="project" value="UniProtKB-KW"/>
</dbReference>
<evidence type="ECO:0000259" key="15">
    <source>
        <dbReference type="PROSITE" id="PS51975"/>
    </source>
</evidence>
<comment type="similarity">
    <text evidence="5 13">Belongs to the RNase HII family.</text>
</comment>
<dbReference type="EC" id="3.1.26.4" evidence="13"/>
<dbReference type="GO" id="GO:0006298">
    <property type="term" value="P:mismatch repair"/>
    <property type="evidence" value="ECO:0007669"/>
    <property type="project" value="TreeGrafter"/>
</dbReference>
<evidence type="ECO:0000256" key="13">
    <source>
        <dbReference type="RuleBase" id="RU003515"/>
    </source>
</evidence>
<feature type="binding site" evidence="12">
    <location>
        <position position="150"/>
    </location>
    <ligand>
        <name>a divalent metal cation</name>
        <dbReference type="ChEBI" id="CHEBI:60240"/>
    </ligand>
</feature>
<evidence type="ECO:0000256" key="9">
    <source>
        <dbReference type="ARBA" id="ARBA00022759"/>
    </source>
</evidence>
<dbReference type="PROSITE" id="PS51975">
    <property type="entry name" value="RNASE_H_2"/>
    <property type="match status" value="1"/>
</dbReference>
<evidence type="ECO:0000256" key="5">
    <source>
        <dbReference type="ARBA" id="ARBA00007383"/>
    </source>
</evidence>
<evidence type="ECO:0000313" key="17">
    <source>
        <dbReference type="Proteomes" id="UP000241890"/>
    </source>
</evidence>
<keyword evidence="8 12" id="KW-0479">Metal-binding</keyword>
<sequence>MLRFQARRVGRVRGYLVLRSDSAKEATAKKAKALGPSKDRENGLRKLEGFKVVAGADEAGRGPLAGPVVAAACVVPEHVTFEGVEDSKRVSETDRERLYHEITSHPEVSYGISQASPAEIDEYNILQASLRAMSRAVAALSPSADFVLIDGPHLPKDLPASVQGKEAVIKGDSKIYAIACASILAKVTRDRIMVELDKTYPIYGFAKHKGYPTAAHRAAVATHGPSEVHRQSFAPVRLAAEAARLRAEKATQALAEEDPEVAQEKEKQGKEKEHKEISTAPTRKLRAKRTKRQHQAS</sequence>
<evidence type="ECO:0000256" key="11">
    <source>
        <dbReference type="ARBA" id="ARBA00023211"/>
    </source>
</evidence>
<comment type="catalytic activity">
    <reaction evidence="1 12 13">
        <text>Endonucleolytic cleavage to 5'-phosphomonoester.</text>
        <dbReference type="EC" id="3.1.26.4"/>
    </reaction>
</comment>
<dbReference type="PANTHER" id="PTHR10954:SF23">
    <property type="entry name" value="RIBONUCLEASE"/>
    <property type="match status" value="1"/>
</dbReference>
<comment type="function">
    <text evidence="3 13">Endonuclease that specifically degrades the RNA of RNA-DNA hybrids.</text>
</comment>
<accession>A0A2R5G274</accession>
<dbReference type="Gene3D" id="3.30.420.10">
    <property type="entry name" value="Ribonuclease H-like superfamily/Ribonuclease H"/>
    <property type="match status" value="1"/>
</dbReference>
<comment type="cofactor">
    <cofactor evidence="12">
        <name>Mn(2+)</name>
        <dbReference type="ChEBI" id="CHEBI:29035"/>
    </cofactor>
    <cofactor evidence="12">
        <name>Mg(2+)</name>
        <dbReference type="ChEBI" id="CHEBI:18420"/>
    </cofactor>
    <text evidence="12">Manganese or magnesium. Binds 1 divalent metal ion per monomer in the absence of substrate. May bind a second metal ion after substrate binding.</text>
</comment>
<comment type="caution">
    <text evidence="16">The sequence shown here is derived from an EMBL/GenBank/DDBJ whole genome shotgun (WGS) entry which is preliminary data.</text>
</comment>
<dbReference type="EMBL" id="BEYU01000011">
    <property type="protein sequence ID" value="GBG25127.1"/>
    <property type="molecule type" value="Genomic_DNA"/>
</dbReference>
<dbReference type="HAMAP" id="MF_00052_B">
    <property type="entry name" value="RNase_HII_B"/>
    <property type="match status" value="1"/>
</dbReference>
<dbReference type="InterPro" id="IPR024567">
    <property type="entry name" value="RNase_HII/HIII_dom"/>
</dbReference>
<keyword evidence="7 12" id="KW-0540">Nuclease</keyword>
<dbReference type="FunFam" id="3.30.420.10:FF:000006">
    <property type="entry name" value="Ribonuclease HII"/>
    <property type="match status" value="1"/>
</dbReference>
<dbReference type="GO" id="GO:0003723">
    <property type="term" value="F:RNA binding"/>
    <property type="evidence" value="ECO:0007669"/>
    <property type="project" value="UniProtKB-UniRule"/>
</dbReference>
<evidence type="ECO:0000256" key="2">
    <source>
        <dbReference type="ARBA" id="ARBA00001946"/>
    </source>
</evidence>
<dbReference type="InterPro" id="IPR022898">
    <property type="entry name" value="RNase_HII"/>
</dbReference>
<evidence type="ECO:0000256" key="3">
    <source>
        <dbReference type="ARBA" id="ARBA00004065"/>
    </source>
</evidence>
<comment type="subcellular location">
    <subcellularLocation>
        <location evidence="4">Cytoplasm</location>
    </subcellularLocation>
</comment>
<dbReference type="GO" id="GO:0004523">
    <property type="term" value="F:RNA-DNA hybrid ribonuclease activity"/>
    <property type="evidence" value="ECO:0007669"/>
    <property type="project" value="UniProtKB-UniRule"/>
</dbReference>
<dbReference type="Pfam" id="PF01351">
    <property type="entry name" value="RNase_HII"/>
    <property type="match status" value="1"/>
</dbReference>
<keyword evidence="17" id="KW-1185">Reference proteome</keyword>
<feature type="binding site" evidence="12">
    <location>
        <position position="57"/>
    </location>
    <ligand>
        <name>a divalent metal cation</name>
        <dbReference type="ChEBI" id="CHEBI:60240"/>
    </ligand>
</feature>
<dbReference type="GO" id="GO:0005737">
    <property type="term" value="C:cytoplasm"/>
    <property type="evidence" value="ECO:0007669"/>
    <property type="project" value="UniProtKB-SubCell"/>
</dbReference>
<evidence type="ECO:0000256" key="7">
    <source>
        <dbReference type="ARBA" id="ARBA00022722"/>
    </source>
</evidence>
<evidence type="ECO:0000256" key="10">
    <source>
        <dbReference type="ARBA" id="ARBA00022801"/>
    </source>
</evidence>
<dbReference type="InterPro" id="IPR012337">
    <property type="entry name" value="RNaseH-like_sf"/>
</dbReference>
<dbReference type="InParanoid" id="A0A2R5G274"/>
<dbReference type="Proteomes" id="UP000241890">
    <property type="component" value="Unassembled WGS sequence"/>
</dbReference>
<dbReference type="CDD" id="cd07182">
    <property type="entry name" value="RNase_HII_bacteria_HII_like"/>
    <property type="match status" value="1"/>
</dbReference>
<evidence type="ECO:0000256" key="4">
    <source>
        <dbReference type="ARBA" id="ARBA00004496"/>
    </source>
</evidence>
<evidence type="ECO:0000256" key="1">
    <source>
        <dbReference type="ARBA" id="ARBA00000077"/>
    </source>
</evidence>
<reference evidence="16 17" key="1">
    <citation type="submission" date="2017-12" db="EMBL/GenBank/DDBJ databases">
        <title>Sequencing, de novo assembly and annotation of complete genome of a new Thraustochytrid species, strain FCC1311.</title>
        <authorList>
            <person name="Sedici K."/>
            <person name="Godart F."/>
            <person name="Aiese Cigliano R."/>
            <person name="Sanseverino W."/>
            <person name="Barakat M."/>
            <person name="Ortet P."/>
            <person name="Marechal E."/>
            <person name="Cagnac O."/>
            <person name="Amato A."/>
        </authorList>
    </citation>
    <scope>NUCLEOTIDE SEQUENCE [LARGE SCALE GENOMIC DNA]</scope>
</reference>
<dbReference type="GO" id="GO:0032299">
    <property type="term" value="C:ribonuclease H2 complex"/>
    <property type="evidence" value="ECO:0007669"/>
    <property type="project" value="TreeGrafter"/>
</dbReference>
<dbReference type="AlphaFoldDB" id="A0A2R5G274"/>
<keyword evidence="10 12" id="KW-0378">Hydrolase</keyword>
<dbReference type="OrthoDB" id="7462577at2759"/>
<feature type="compositionally biased region" description="Basic and acidic residues" evidence="14">
    <location>
        <begin position="262"/>
        <end position="277"/>
    </location>
</feature>
<keyword evidence="6" id="KW-0963">Cytoplasm</keyword>
<gene>
    <name evidence="16" type="ORF">FCC1311_013442</name>
</gene>
<evidence type="ECO:0000256" key="6">
    <source>
        <dbReference type="ARBA" id="ARBA00022490"/>
    </source>
</evidence>
<evidence type="ECO:0000256" key="8">
    <source>
        <dbReference type="ARBA" id="ARBA00022723"/>
    </source>
</evidence>
<dbReference type="InterPro" id="IPR001352">
    <property type="entry name" value="RNase_HII/HIII"/>
</dbReference>
<comment type="cofactor">
    <cofactor evidence="2">
        <name>Mg(2+)</name>
        <dbReference type="ChEBI" id="CHEBI:18420"/>
    </cofactor>
</comment>
<evidence type="ECO:0000313" key="16">
    <source>
        <dbReference type="EMBL" id="GBG25127.1"/>
    </source>
</evidence>
<protein>
    <recommendedName>
        <fullName evidence="13">Ribonuclease</fullName>
        <ecNumber evidence="13">3.1.26.4</ecNumber>
    </recommendedName>
</protein>
<evidence type="ECO:0000256" key="14">
    <source>
        <dbReference type="SAM" id="MobiDB-lite"/>
    </source>
</evidence>
<dbReference type="PANTHER" id="PTHR10954">
    <property type="entry name" value="RIBONUCLEASE H2 SUBUNIT A"/>
    <property type="match status" value="1"/>
</dbReference>
<dbReference type="InterPro" id="IPR036397">
    <property type="entry name" value="RNaseH_sf"/>
</dbReference>
<proteinExistence type="inferred from homology"/>
<dbReference type="NCBIfam" id="NF000595">
    <property type="entry name" value="PRK00015.1-3"/>
    <property type="match status" value="1"/>
</dbReference>
<keyword evidence="9 12" id="KW-0255">Endonuclease</keyword>
<feature type="binding site" evidence="12">
    <location>
        <position position="58"/>
    </location>
    <ligand>
        <name>a divalent metal cation</name>
        <dbReference type="ChEBI" id="CHEBI:60240"/>
    </ligand>
</feature>
<dbReference type="GO" id="GO:0043137">
    <property type="term" value="P:DNA replication, removal of RNA primer"/>
    <property type="evidence" value="ECO:0007669"/>
    <property type="project" value="TreeGrafter"/>
</dbReference>
<feature type="domain" description="RNase H type-2" evidence="15">
    <location>
        <begin position="51"/>
        <end position="245"/>
    </location>
</feature>
<evidence type="ECO:0000256" key="12">
    <source>
        <dbReference type="PROSITE-ProRule" id="PRU01319"/>
    </source>
</evidence>
<keyword evidence="11" id="KW-0464">Manganese</keyword>
<feature type="region of interest" description="Disordered" evidence="14">
    <location>
        <begin position="247"/>
        <end position="297"/>
    </location>
</feature>